<organism evidence="2 3">
    <name type="scientific">Schaalia georgiae F0490</name>
    <dbReference type="NCBI Taxonomy" id="1125717"/>
    <lineage>
        <taxon>Bacteria</taxon>
        <taxon>Bacillati</taxon>
        <taxon>Actinomycetota</taxon>
        <taxon>Actinomycetes</taxon>
        <taxon>Actinomycetales</taxon>
        <taxon>Actinomycetaceae</taxon>
        <taxon>Schaalia</taxon>
    </lineage>
</organism>
<dbReference type="Pfam" id="PF07179">
    <property type="entry name" value="SseB"/>
    <property type="match status" value="1"/>
</dbReference>
<dbReference type="InterPro" id="IPR009839">
    <property type="entry name" value="SseB_N"/>
</dbReference>
<sequence>MSGGAGAVELSGEQRARLAARLAMPGRDRADAGQAMERTSAALALPAGADNGAARLEALVAALAGERVIVPIAVEPHPRTDGHHPEARNSALTGPVAFERAPTPAGPAIAVYSSAAALSAHRPRERPMGMDFRTVALAALVETGGRAVMDPGGAAVLLPRPAVAALAQGDLWLPSWRDGALRALLHERARRACPRVLDVRLSYAGEGVTRVTAVIDASGGGPELRGAVGEALAEIGRTPRLVASADSVELVPVIAEPHQ</sequence>
<dbReference type="PATRIC" id="fig|1125717.3.peg.1539"/>
<reference evidence="2 3" key="1">
    <citation type="submission" date="2012-05" db="EMBL/GenBank/DDBJ databases">
        <authorList>
            <person name="Harkins D.M."/>
            <person name="Madupu R."/>
            <person name="Durkin A.S."/>
            <person name="Torralba M."/>
            <person name="Methe B."/>
            <person name="Sutton G.G."/>
            <person name="Nelson K.E."/>
        </authorList>
    </citation>
    <scope>NUCLEOTIDE SEQUENCE [LARGE SCALE GENOMIC DNA]</scope>
    <source>
        <strain evidence="2 3">F0490</strain>
    </source>
</reference>
<evidence type="ECO:0000313" key="3">
    <source>
        <dbReference type="Proteomes" id="UP000004578"/>
    </source>
</evidence>
<comment type="caution">
    <text evidence="2">The sequence shown here is derived from an EMBL/GenBank/DDBJ whole genome shotgun (WGS) entry which is preliminary data.</text>
</comment>
<gene>
    <name evidence="2" type="ORF">HMPREF1317_1009</name>
</gene>
<dbReference type="AlphaFoldDB" id="J0WT73"/>
<dbReference type="Proteomes" id="UP000004578">
    <property type="component" value="Unassembled WGS sequence"/>
</dbReference>
<proteinExistence type="predicted"/>
<keyword evidence="3" id="KW-1185">Reference proteome</keyword>
<protein>
    <recommendedName>
        <fullName evidence="1">SseB protein N-terminal domain-containing protein</fullName>
    </recommendedName>
</protein>
<name>J0WT73_9ACTO</name>
<feature type="domain" description="SseB protein N-terminal" evidence="1">
    <location>
        <begin position="42"/>
        <end position="165"/>
    </location>
</feature>
<dbReference type="OrthoDB" id="3257250at2"/>
<dbReference type="EMBL" id="AKFS01000247">
    <property type="protein sequence ID" value="EJF39576.1"/>
    <property type="molecule type" value="Genomic_DNA"/>
</dbReference>
<evidence type="ECO:0000313" key="2">
    <source>
        <dbReference type="EMBL" id="EJF39576.1"/>
    </source>
</evidence>
<dbReference type="RefSeq" id="WP_005871552.1">
    <property type="nucleotide sequence ID" value="NZ_AKFS01000247.1"/>
</dbReference>
<evidence type="ECO:0000259" key="1">
    <source>
        <dbReference type="Pfam" id="PF07179"/>
    </source>
</evidence>
<accession>J0WT73</accession>